<organism evidence="2 3">
    <name type="scientific">Phanerochaete sordida</name>
    <dbReference type="NCBI Taxonomy" id="48140"/>
    <lineage>
        <taxon>Eukaryota</taxon>
        <taxon>Fungi</taxon>
        <taxon>Dikarya</taxon>
        <taxon>Basidiomycota</taxon>
        <taxon>Agaricomycotina</taxon>
        <taxon>Agaricomycetes</taxon>
        <taxon>Polyporales</taxon>
        <taxon>Phanerochaetaceae</taxon>
        <taxon>Phanerochaete</taxon>
    </lineage>
</organism>
<dbReference type="InterPro" id="IPR020904">
    <property type="entry name" value="Sc_DH/Rdtase_CS"/>
</dbReference>
<dbReference type="PANTHER" id="PTHR45458:SF3">
    <property type="entry name" value="CHAIN DEHYDROGENASE (ATSC), PUTATIVE-RELATED"/>
    <property type="match status" value="1"/>
</dbReference>
<name>A0A9P3GJ35_9APHY</name>
<dbReference type="GO" id="GO:0016616">
    <property type="term" value="F:oxidoreductase activity, acting on the CH-OH group of donors, NAD or NADP as acceptor"/>
    <property type="evidence" value="ECO:0007669"/>
    <property type="project" value="TreeGrafter"/>
</dbReference>
<evidence type="ECO:0000313" key="2">
    <source>
        <dbReference type="EMBL" id="GJE96843.1"/>
    </source>
</evidence>
<dbReference type="EMBL" id="BPQB01000064">
    <property type="protein sequence ID" value="GJE96843.1"/>
    <property type="molecule type" value="Genomic_DNA"/>
</dbReference>
<dbReference type="InterPro" id="IPR036291">
    <property type="entry name" value="NAD(P)-bd_dom_sf"/>
</dbReference>
<dbReference type="Proteomes" id="UP000703269">
    <property type="component" value="Unassembled WGS sequence"/>
</dbReference>
<evidence type="ECO:0000256" key="1">
    <source>
        <dbReference type="ARBA" id="ARBA00022857"/>
    </source>
</evidence>
<keyword evidence="3" id="KW-1185">Reference proteome</keyword>
<dbReference type="PRINTS" id="PR00081">
    <property type="entry name" value="GDHRDH"/>
</dbReference>
<protein>
    <submittedName>
        <fullName evidence="2">SDR family oxidoreductase</fullName>
    </submittedName>
</protein>
<accession>A0A9P3GJ35</accession>
<dbReference type="InterPro" id="IPR052184">
    <property type="entry name" value="SDR_enzymes"/>
</dbReference>
<evidence type="ECO:0000313" key="3">
    <source>
        <dbReference type="Proteomes" id="UP000703269"/>
    </source>
</evidence>
<dbReference type="PANTHER" id="PTHR45458">
    <property type="entry name" value="SHORT-CHAIN DEHYDROGENASE/REDUCTASE SDR"/>
    <property type="match status" value="1"/>
</dbReference>
<dbReference type="InterPro" id="IPR002347">
    <property type="entry name" value="SDR_fam"/>
</dbReference>
<keyword evidence="1" id="KW-0521">NADP</keyword>
<gene>
    <name evidence="2" type="ORF">PsYK624_130500</name>
</gene>
<reference evidence="2 3" key="1">
    <citation type="submission" date="2021-08" db="EMBL/GenBank/DDBJ databases">
        <title>Draft Genome Sequence of Phanerochaete sordida strain YK-624.</title>
        <authorList>
            <person name="Mori T."/>
            <person name="Dohra H."/>
            <person name="Suzuki T."/>
            <person name="Kawagishi H."/>
            <person name="Hirai H."/>
        </authorList>
    </citation>
    <scope>NUCLEOTIDE SEQUENCE [LARGE SCALE GENOMIC DNA]</scope>
    <source>
        <strain evidence="2 3">YK-624</strain>
    </source>
</reference>
<sequence length="284" mass="30401">MPSYVVTGASRGIGLQFVRQLSADPSNTVFGLVRNKGTSQRLLALAHARSNVHVLEADVTDAARLRAAAAEVAKLTDGTLDCLVNNAAYVQETRRAYDLTTYSEKDEDDLLAADFDAAFRVNVLGVAYATNAFLPPLRAAASPFTSTTSASTAANPAKVITLSSGIGDVDLTRALRFAGQAAYCASKAAVNMLVAKYAARFAEEPLVFLALSPGLVDTSTRAPTPEELEFAVEFIERGKEVYPEWDGRPISPEVSVRAMLEVIGKVGREDSGAFVSHWGNKQWV</sequence>
<dbReference type="Pfam" id="PF00106">
    <property type="entry name" value="adh_short"/>
    <property type="match status" value="1"/>
</dbReference>
<dbReference type="CDD" id="cd05325">
    <property type="entry name" value="carb_red_sniffer_like_SDR_c"/>
    <property type="match status" value="1"/>
</dbReference>
<dbReference type="Gene3D" id="3.40.50.720">
    <property type="entry name" value="NAD(P)-binding Rossmann-like Domain"/>
    <property type="match status" value="1"/>
</dbReference>
<comment type="caution">
    <text evidence="2">The sequence shown here is derived from an EMBL/GenBank/DDBJ whole genome shotgun (WGS) entry which is preliminary data.</text>
</comment>
<dbReference type="AlphaFoldDB" id="A0A9P3GJ35"/>
<dbReference type="OrthoDB" id="9876299at2759"/>
<dbReference type="SUPFAM" id="SSF51735">
    <property type="entry name" value="NAD(P)-binding Rossmann-fold domains"/>
    <property type="match status" value="1"/>
</dbReference>
<dbReference type="PROSITE" id="PS00061">
    <property type="entry name" value="ADH_SHORT"/>
    <property type="match status" value="1"/>
</dbReference>
<proteinExistence type="predicted"/>